<name>A0A5M3N700_CONPW</name>
<evidence type="ECO:0000256" key="3">
    <source>
        <dbReference type="ARBA" id="ARBA00022723"/>
    </source>
</evidence>
<dbReference type="Proteomes" id="UP000053558">
    <property type="component" value="Unassembled WGS sequence"/>
</dbReference>
<evidence type="ECO:0000256" key="5">
    <source>
        <dbReference type="ARBA" id="ARBA00023002"/>
    </source>
</evidence>
<evidence type="ECO:0000256" key="4">
    <source>
        <dbReference type="ARBA" id="ARBA00022964"/>
    </source>
</evidence>
<evidence type="ECO:0000259" key="7">
    <source>
        <dbReference type="Pfam" id="PF02668"/>
    </source>
</evidence>
<dbReference type="Gene3D" id="3.60.130.10">
    <property type="entry name" value="Clavaminate synthase-like"/>
    <property type="match status" value="1"/>
</dbReference>
<comment type="caution">
    <text evidence="8">The sequence shown here is derived from an EMBL/GenBank/DDBJ whole genome shotgun (WGS) entry which is preliminary data.</text>
</comment>
<comment type="cofactor">
    <cofactor evidence="1">
        <name>Fe(2+)</name>
        <dbReference type="ChEBI" id="CHEBI:29033"/>
    </cofactor>
</comment>
<dbReference type="KEGG" id="cput:CONPUDRAFT_79364"/>
<keyword evidence="4" id="KW-0223">Dioxygenase</keyword>
<dbReference type="GO" id="GO:0051213">
    <property type="term" value="F:dioxygenase activity"/>
    <property type="evidence" value="ECO:0007669"/>
    <property type="project" value="UniProtKB-KW"/>
</dbReference>
<dbReference type="PANTHER" id="PTHR43779">
    <property type="entry name" value="DIOXYGENASE RV0097-RELATED"/>
    <property type="match status" value="1"/>
</dbReference>
<feature type="domain" description="TauD/TfdA-like" evidence="7">
    <location>
        <begin position="29"/>
        <end position="382"/>
    </location>
</feature>
<comment type="similarity">
    <text evidence="2">Belongs to the TfdA dioxygenase family.</text>
</comment>
<gene>
    <name evidence="8" type="ORF">CONPUDRAFT_79364</name>
</gene>
<dbReference type="InterPro" id="IPR051178">
    <property type="entry name" value="TfdA_dioxygenase"/>
</dbReference>
<protein>
    <submittedName>
        <fullName evidence="8">Clavaminate synthase-like protein</fullName>
    </submittedName>
</protein>
<evidence type="ECO:0000256" key="1">
    <source>
        <dbReference type="ARBA" id="ARBA00001954"/>
    </source>
</evidence>
<dbReference type="SUPFAM" id="SSF51197">
    <property type="entry name" value="Clavaminate synthase-like"/>
    <property type="match status" value="1"/>
</dbReference>
<dbReference type="OrthoDB" id="93019at2759"/>
<keyword evidence="9" id="KW-1185">Reference proteome</keyword>
<sequence length="404" mass="45115">MGILSYATKPNFVPITLPPSVDAAMLQDFGRIVEGINPATFSEGEFMALSKALHEHGFLVFRDVTLSPGEIHRLVKAFDPEAESYGHGSKRNSRDRSRKSPFAQIQNVPSVPQVQLIGHGTVRNHEGIDEATLSHPSHRTFHQTPLSMDDEEAGYTRFYHWHMDAALYSFKPPKVTALYAVQVPNGPSQTVRYDDGTGDELPVPLGTTAFTSGRISFEILPRHLQSVAVRSRVKYAPHPFLWMNPAGAMSNGLGLETEGRETPLDQLPPWDESKRQTLPMLWKNPVTGGLHLQVAATAVTDIFIDPLPINAEREDALYPDGAHLTDLKELRELLYQLQRPGISPSLVYPHDWKEKDLVLFHNRGVNHSVVGSLNDDHIRVFHQCNLAATDLPLGPDEEDTRRWA</sequence>
<evidence type="ECO:0000313" key="9">
    <source>
        <dbReference type="Proteomes" id="UP000053558"/>
    </source>
</evidence>
<accession>A0A5M3N700</accession>
<proteinExistence type="inferred from homology"/>
<keyword evidence="3" id="KW-0479">Metal-binding</keyword>
<keyword evidence="6" id="KW-0408">Iron</keyword>
<keyword evidence="5" id="KW-0560">Oxidoreductase</keyword>
<dbReference type="EMBL" id="JH711573">
    <property type="protein sequence ID" value="EIW87212.1"/>
    <property type="molecule type" value="Genomic_DNA"/>
</dbReference>
<evidence type="ECO:0000256" key="2">
    <source>
        <dbReference type="ARBA" id="ARBA00005896"/>
    </source>
</evidence>
<dbReference type="InterPro" id="IPR042098">
    <property type="entry name" value="TauD-like_sf"/>
</dbReference>
<dbReference type="RefSeq" id="XP_007762856.1">
    <property type="nucleotide sequence ID" value="XM_007764666.1"/>
</dbReference>
<dbReference type="InterPro" id="IPR003819">
    <property type="entry name" value="TauD/TfdA-like"/>
</dbReference>
<dbReference type="GeneID" id="19209912"/>
<dbReference type="GO" id="GO:0046872">
    <property type="term" value="F:metal ion binding"/>
    <property type="evidence" value="ECO:0007669"/>
    <property type="project" value="UniProtKB-KW"/>
</dbReference>
<organism evidence="8 9">
    <name type="scientific">Coniophora puteana (strain RWD-64-598)</name>
    <name type="common">Brown rot fungus</name>
    <dbReference type="NCBI Taxonomy" id="741705"/>
    <lineage>
        <taxon>Eukaryota</taxon>
        <taxon>Fungi</taxon>
        <taxon>Dikarya</taxon>
        <taxon>Basidiomycota</taxon>
        <taxon>Agaricomycotina</taxon>
        <taxon>Agaricomycetes</taxon>
        <taxon>Agaricomycetidae</taxon>
        <taxon>Boletales</taxon>
        <taxon>Coniophorineae</taxon>
        <taxon>Coniophoraceae</taxon>
        <taxon>Coniophora</taxon>
    </lineage>
</organism>
<reference evidence="9" key="1">
    <citation type="journal article" date="2012" name="Science">
        <title>The Paleozoic origin of enzymatic lignin decomposition reconstructed from 31 fungal genomes.</title>
        <authorList>
            <person name="Floudas D."/>
            <person name="Binder M."/>
            <person name="Riley R."/>
            <person name="Barry K."/>
            <person name="Blanchette R.A."/>
            <person name="Henrissat B."/>
            <person name="Martinez A.T."/>
            <person name="Otillar R."/>
            <person name="Spatafora J.W."/>
            <person name="Yadav J.S."/>
            <person name="Aerts A."/>
            <person name="Benoit I."/>
            <person name="Boyd A."/>
            <person name="Carlson A."/>
            <person name="Copeland A."/>
            <person name="Coutinho P.M."/>
            <person name="de Vries R.P."/>
            <person name="Ferreira P."/>
            <person name="Findley K."/>
            <person name="Foster B."/>
            <person name="Gaskell J."/>
            <person name="Glotzer D."/>
            <person name="Gorecki P."/>
            <person name="Heitman J."/>
            <person name="Hesse C."/>
            <person name="Hori C."/>
            <person name="Igarashi K."/>
            <person name="Jurgens J.A."/>
            <person name="Kallen N."/>
            <person name="Kersten P."/>
            <person name="Kohler A."/>
            <person name="Kuees U."/>
            <person name="Kumar T.K.A."/>
            <person name="Kuo A."/>
            <person name="LaButti K."/>
            <person name="Larrondo L.F."/>
            <person name="Lindquist E."/>
            <person name="Ling A."/>
            <person name="Lombard V."/>
            <person name="Lucas S."/>
            <person name="Lundell T."/>
            <person name="Martin R."/>
            <person name="McLaughlin D.J."/>
            <person name="Morgenstern I."/>
            <person name="Morin E."/>
            <person name="Murat C."/>
            <person name="Nagy L.G."/>
            <person name="Nolan M."/>
            <person name="Ohm R.A."/>
            <person name="Patyshakuliyeva A."/>
            <person name="Rokas A."/>
            <person name="Ruiz-Duenas F.J."/>
            <person name="Sabat G."/>
            <person name="Salamov A."/>
            <person name="Samejima M."/>
            <person name="Schmutz J."/>
            <person name="Slot J.C."/>
            <person name="St John F."/>
            <person name="Stenlid J."/>
            <person name="Sun H."/>
            <person name="Sun S."/>
            <person name="Syed K."/>
            <person name="Tsang A."/>
            <person name="Wiebenga A."/>
            <person name="Young D."/>
            <person name="Pisabarro A."/>
            <person name="Eastwood D.C."/>
            <person name="Martin F."/>
            <person name="Cullen D."/>
            <person name="Grigoriev I.V."/>
            <person name="Hibbett D.S."/>
        </authorList>
    </citation>
    <scope>NUCLEOTIDE SEQUENCE [LARGE SCALE GENOMIC DNA]</scope>
    <source>
        <strain evidence="9">RWD-64-598 SS2</strain>
    </source>
</reference>
<evidence type="ECO:0000313" key="8">
    <source>
        <dbReference type="EMBL" id="EIW87212.1"/>
    </source>
</evidence>
<evidence type="ECO:0000256" key="6">
    <source>
        <dbReference type="ARBA" id="ARBA00023004"/>
    </source>
</evidence>
<dbReference type="Pfam" id="PF02668">
    <property type="entry name" value="TauD"/>
    <property type="match status" value="1"/>
</dbReference>
<dbReference type="PANTHER" id="PTHR43779:SF2">
    <property type="entry name" value="ALPHA-KETOGLUTARATE-DEPENDENT XANTHINE DIOXYGENASE XAN1"/>
    <property type="match status" value="1"/>
</dbReference>
<dbReference type="AlphaFoldDB" id="A0A5M3N700"/>